<feature type="signal peptide" evidence="1">
    <location>
        <begin position="1"/>
        <end position="37"/>
    </location>
</feature>
<feature type="chain" id="PRO_5011600949" evidence="1">
    <location>
        <begin position="38"/>
        <end position="498"/>
    </location>
</feature>
<protein>
    <submittedName>
        <fullName evidence="3">Pimeloyl-ACP methyl ester carboxylesterase</fullName>
    </submittedName>
</protein>
<gene>
    <name evidence="3" type="ORF">SAMN05192543_101210</name>
</gene>
<name>A0A1I3DBG0_9BURK</name>
<dbReference type="Gene3D" id="3.40.50.1820">
    <property type="entry name" value="alpha/beta hydrolase"/>
    <property type="match status" value="1"/>
</dbReference>
<dbReference type="PANTHER" id="PTHR42977:SF1">
    <property type="entry name" value="BLR6576 PROTEIN"/>
    <property type="match status" value="1"/>
</dbReference>
<proteinExistence type="predicted"/>
<dbReference type="InterPro" id="IPR029058">
    <property type="entry name" value="AB_hydrolase_fold"/>
</dbReference>
<dbReference type="Proteomes" id="UP000199548">
    <property type="component" value="Unassembled WGS sequence"/>
</dbReference>
<organism evidence="3 4">
    <name type="scientific">Paraburkholderia megapolitana</name>
    <dbReference type="NCBI Taxonomy" id="420953"/>
    <lineage>
        <taxon>Bacteria</taxon>
        <taxon>Pseudomonadati</taxon>
        <taxon>Pseudomonadota</taxon>
        <taxon>Betaproteobacteria</taxon>
        <taxon>Burkholderiales</taxon>
        <taxon>Burkholderiaceae</taxon>
        <taxon>Paraburkholderia</taxon>
    </lineage>
</organism>
<evidence type="ECO:0000313" key="4">
    <source>
        <dbReference type="Proteomes" id="UP000199548"/>
    </source>
</evidence>
<dbReference type="Pfam" id="PF00561">
    <property type="entry name" value="Abhydrolase_1"/>
    <property type="match status" value="1"/>
</dbReference>
<evidence type="ECO:0000259" key="2">
    <source>
        <dbReference type="Pfam" id="PF00561"/>
    </source>
</evidence>
<dbReference type="InterPro" id="IPR051340">
    <property type="entry name" value="Haloalkane_dehalogenase"/>
</dbReference>
<evidence type="ECO:0000313" key="3">
    <source>
        <dbReference type="EMBL" id="SFH83976.1"/>
    </source>
</evidence>
<keyword evidence="1" id="KW-0732">Signal</keyword>
<accession>A0A1I3DBG0</accession>
<dbReference type="SUPFAM" id="SSF53474">
    <property type="entry name" value="alpha/beta-Hydrolases"/>
    <property type="match status" value="1"/>
</dbReference>
<dbReference type="EMBL" id="FOQU01000001">
    <property type="protein sequence ID" value="SFH83976.1"/>
    <property type="molecule type" value="Genomic_DNA"/>
</dbReference>
<dbReference type="GO" id="GO:0004301">
    <property type="term" value="F:epoxide hydrolase activity"/>
    <property type="evidence" value="ECO:0007669"/>
    <property type="project" value="TreeGrafter"/>
</dbReference>
<dbReference type="PANTHER" id="PTHR42977">
    <property type="entry name" value="HYDROLASE-RELATED"/>
    <property type="match status" value="1"/>
</dbReference>
<dbReference type="PRINTS" id="PR00111">
    <property type="entry name" value="ABHYDROLASE"/>
</dbReference>
<feature type="domain" description="AB hydrolase-1" evidence="2">
    <location>
        <begin position="64"/>
        <end position="308"/>
    </location>
</feature>
<evidence type="ECO:0000256" key="1">
    <source>
        <dbReference type="SAM" id="SignalP"/>
    </source>
</evidence>
<keyword evidence="4" id="KW-1185">Reference proteome</keyword>
<dbReference type="AlphaFoldDB" id="A0A1I3DBG0"/>
<dbReference type="InterPro" id="IPR000073">
    <property type="entry name" value="AB_hydrolase_1"/>
</dbReference>
<sequence length="498" mass="53767">MRINQRKFLVSISKVIRFAAGVLAASVLSFSAGDVQAANDVSYQYANVDGIKIFYREAGDKSKPTLLLLHGFPSSSHEFRDLIPLIAQNFHVVAPDYPGMGYSDAPPADRFTPTFDNVTAVIEKFVASLGDPHLIVYMTDFGGPVGMRMAVHHPEWISGLIFQNAIVAEAGVDPARRKRDEAISGEITPAKRALAESHVSLATALLLYQHGARNPAALNPDAWTNDAVALANPDSRRIMTDLQLDVPQNVAAFPAWQAYLRTYQPRTLVVWGKNDPIFLPAGAEAVKQLVPDASVRYYDTGHFALEEDHVDIAAQINQFFASTHVRGRIESVQGRELTVLTREGARVQLTLPGWARFAAVKPFDRALIKPGSYIGTAATATATTNGVEALEVMVYREERRGTGEGHYDWDLAPGSTMTGATVTSVTEKPDGRDLNLSYGGNTLTVSVPKEAPVVTFAPATVDDLKPGAAIFAVAAPSDHGQTSAISLLVEKNGVKPPL</sequence>
<dbReference type="STRING" id="420953.SAMN05192543_101210"/>
<reference evidence="3 4" key="1">
    <citation type="submission" date="2016-10" db="EMBL/GenBank/DDBJ databases">
        <authorList>
            <person name="de Groot N.N."/>
        </authorList>
    </citation>
    <scope>NUCLEOTIDE SEQUENCE [LARGE SCALE GENOMIC DNA]</scope>
    <source>
        <strain evidence="3 4">LMG 23650</strain>
    </source>
</reference>